<reference evidence="3" key="1">
    <citation type="journal article" date="2020" name="mSystems">
        <title>Genome- and Community-Level Interaction Insights into Carbon Utilization and Element Cycling Functions of Hydrothermarchaeota in Hydrothermal Sediment.</title>
        <authorList>
            <person name="Zhou Z."/>
            <person name="Liu Y."/>
            <person name="Xu W."/>
            <person name="Pan J."/>
            <person name="Luo Z.H."/>
            <person name="Li M."/>
        </authorList>
    </citation>
    <scope>NUCLEOTIDE SEQUENCE [LARGE SCALE GENOMIC DNA]</scope>
    <source>
        <strain evidence="3">SpSt-769</strain>
    </source>
</reference>
<sequence>MSSRPSVHTPDTVKVPNHTILYGIVLTTVGVLVVLGGMARLYELREFFPLRLPDQVNEFILNYIPFIVGTFVTSVAALAGVIVGLSWIFSGLGHVGRIRVTLGGAGDFYRPTMTSLAVKEGKIDSYKKPPTLLFWLLSIAWKNTKYLSEISRQIVKWNARFLWKMLALGIVIHFLFRAMELLPPYLASIGLGTGYVLPSPVPFYNLLIAACVCKVLISLSLVPLKKPVVGREMDSMIVEGRGHPSVFFAILEEGSKIFAKRGFPNRISRSRPYVCDDGETLLGTLIESFPEYVKTTCKPAALICTLVGSVMMLVGFLQIILMQYPTFSLGYEDFFRLYSLNLAVDIFLNIALIILGKGFLDQARALMSIYRFRSNLVYVEAKGDLDRKVVADLNGIVAAERLFNPTIQCAFNVRYFSAEAISESVTPDGVRELVALETSGRLAKDVAKLKFLPFQVRFSERYPSVWKTDMPGCDDDEEEQVIAENEGAFKTGEEGGEGRAAVGSGA</sequence>
<feature type="transmembrane region" description="Helical" evidence="2">
    <location>
        <begin position="202"/>
        <end position="224"/>
    </location>
</feature>
<keyword evidence="2" id="KW-0472">Membrane</keyword>
<accession>A0A7C4AT93</accession>
<evidence type="ECO:0000256" key="2">
    <source>
        <dbReference type="SAM" id="Phobius"/>
    </source>
</evidence>
<feature type="transmembrane region" description="Helical" evidence="2">
    <location>
        <begin position="300"/>
        <end position="320"/>
    </location>
</feature>
<feature type="transmembrane region" description="Helical" evidence="2">
    <location>
        <begin position="340"/>
        <end position="360"/>
    </location>
</feature>
<feature type="transmembrane region" description="Helical" evidence="2">
    <location>
        <begin position="62"/>
        <end position="89"/>
    </location>
</feature>
<gene>
    <name evidence="3" type="ORF">ENV54_10765</name>
</gene>
<keyword evidence="2" id="KW-0812">Transmembrane</keyword>
<evidence type="ECO:0000313" key="3">
    <source>
        <dbReference type="EMBL" id="HGH61767.1"/>
    </source>
</evidence>
<name>A0A7C4AT93_9BACT</name>
<keyword evidence="2" id="KW-1133">Transmembrane helix</keyword>
<feature type="transmembrane region" description="Helical" evidence="2">
    <location>
        <begin position="20"/>
        <end position="42"/>
    </location>
</feature>
<comment type="caution">
    <text evidence="3">The sequence shown here is derived from an EMBL/GenBank/DDBJ whole genome shotgun (WGS) entry which is preliminary data.</text>
</comment>
<protein>
    <submittedName>
        <fullName evidence="3">Uncharacterized protein</fullName>
    </submittedName>
</protein>
<evidence type="ECO:0000256" key="1">
    <source>
        <dbReference type="SAM" id="MobiDB-lite"/>
    </source>
</evidence>
<dbReference type="AlphaFoldDB" id="A0A7C4AT93"/>
<feature type="region of interest" description="Disordered" evidence="1">
    <location>
        <begin position="487"/>
        <end position="506"/>
    </location>
</feature>
<dbReference type="EMBL" id="DTGT01000347">
    <property type="protein sequence ID" value="HGH61767.1"/>
    <property type="molecule type" value="Genomic_DNA"/>
</dbReference>
<feature type="transmembrane region" description="Helical" evidence="2">
    <location>
        <begin position="161"/>
        <end position="182"/>
    </location>
</feature>
<organism evidence="3">
    <name type="scientific">Desulfomonile tiedjei</name>
    <dbReference type="NCBI Taxonomy" id="2358"/>
    <lineage>
        <taxon>Bacteria</taxon>
        <taxon>Pseudomonadati</taxon>
        <taxon>Thermodesulfobacteriota</taxon>
        <taxon>Desulfomonilia</taxon>
        <taxon>Desulfomonilales</taxon>
        <taxon>Desulfomonilaceae</taxon>
        <taxon>Desulfomonile</taxon>
    </lineage>
</organism>
<proteinExistence type="predicted"/>